<dbReference type="OrthoDB" id="5756833at2"/>
<sequence>MSIYEEFVEILHTFDKEKAFNFAVDLLNNGAFRVVDLYEKLLIPALNSWDCDHENNKLCIWQEHIMSSIVRSIIEACYPFVLKERSKIETNHEPSVAVVCPPDEQHELGARIVSDYFTLNGFKTVFVGSNTPVEAFIEALKEYRFDFIAISVTNFYHLFKTKKLIKEIKQAFPEAKIILGGQALSKGSKEFLELGADYFIEDIHDISKLKGNDKV</sequence>
<dbReference type="Gene3D" id="1.10.1240.10">
    <property type="entry name" value="Methionine synthase domain"/>
    <property type="match status" value="1"/>
</dbReference>
<dbReference type="CDD" id="cd02065">
    <property type="entry name" value="B12-binding_like"/>
    <property type="match status" value="1"/>
</dbReference>
<evidence type="ECO:0000313" key="2">
    <source>
        <dbReference type="EMBL" id="OAA31950.1"/>
    </source>
</evidence>
<dbReference type="Gene3D" id="3.40.50.280">
    <property type="entry name" value="Cobalamin-binding domain"/>
    <property type="match status" value="1"/>
</dbReference>
<dbReference type="Proteomes" id="UP000077339">
    <property type="component" value="Unassembled WGS sequence"/>
</dbReference>
<dbReference type="GO" id="GO:0031419">
    <property type="term" value="F:cobalamin binding"/>
    <property type="evidence" value="ECO:0007669"/>
    <property type="project" value="InterPro"/>
</dbReference>
<dbReference type="PATRIC" id="fig|1453497.3.peg.743"/>
<dbReference type="RefSeq" id="WP_068345675.1">
    <property type="nucleotide sequence ID" value="NZ_JFHK01000002.1"/>
</dbReference>
<gene>
    <name evidence="2" type="ORF">AT15_03750</name>
</gene>
<comment type="caution">
    <text evidence="2">The sequence shown here is derived from an EMBL/GenBank/DDBJ whole genome shotgun (WGS) entry which is preliminary data.</text>
</comment>
<protein>
    <recommendedName>
        <fullName evidence="1">B12-binding domain-containing protein</fullName>
    </recommendedName>
</protein>
<accession>A0A182C843</accession>
<feature type="domain" description="B12-binding" evidence="1">
    <location>
        <begin position="93"/>
        <end position="215"/>
    </location>
</feature>
<dbReference type="InterPro" id="IPR003759">
    <property type="entry name" value="Cbl-bd_cap"/>
</dbReference>
<dbReference type="InterPro" id="IPR036594">
    <property type="entry name" value="Meth_synthase_dom"/>
</dbReference>
<evidence type="ECO:0000259" key="1">
    <source>
        <dbReference type="PROSITE" id="PS51332"/>
    </source>
</evidence>
<dbReference type="EMBL" id="JFHK01000002">
    <property type="protein sequence ID" value="OAA31950.1"/>
    <property type="molecule type" value="Genomic_DNA"/>
</dbReference>
<proteinExistence type="predicted"/>
<evidence type="ECO:0000313" key="3">
    <source>
        <dbReference type="Proteomes" id="UP000077339"/>
    </source>
</evidence>
<dbReference type="InterPro" id="IPR006158">
    <property type="entry name" value="Cobalamin-bd"/>
</dbReference>
<reference evidence="2 3" key="1">
    <citation type="submission" date="2014-02" db="EMBL/GenBank/DDBJ databases">
        <title>Kosmotoga genome sequencing.</title>
        <authorList>
            <person name="Pollo S.M."/>
            <person name="Charchuk R."/>
            <person name="Nesbo C.L."/>
        </authorList>
    </citation>
    <scope>NUCLEOTIDE SEQUENCE [LARGE SCALE GENOMIC DNA]</scope>
    <source>
        <strain evidence="2 3">S304</strain>
    </source>
</reference>
<organism evidence="2 3">
    <name type="scientific">Kosmotoga arenicorallina S304</name>
    <dbReference type="NCBI Taxonomy" id="1453497"/>
    <lineage>
        <taxon>Bacteria</taxon>
        <taxon>Thermotogati</taxon>
        <taxon>Thermotogota</taxon>
        <taxon>Thermotogae</taxon>
        <taxon>Kosmotogales</taxon>
        <taxon>Kosmotogaceae</taxon>
        <taxon>Kosmotoga</taxon>
    </lineage>
</organism>
<dbReference type="Pfam" id="PF02607">
    <property type="entry name" value="B12-binding_2"/>
    <property type="match status" value="1"/>
</dbReference>
<dbReference type="Pfam" id="PF02310">
    <property type="entry name" value="B12-binding"/>
    <property type="match status" value="1"/>
</dbReference>
<dbReference type="GO" id="GO:0046872">
    <property type="term" value="F:metal ion binding"/>
    <property type="evidence" value="ECO:0007669"/>
    <property type="project" value="InterPro"/>
</dbReference>
<dbReference type="PROSITE" id="PS51332">
    <property type="entry name" value="B12_BINDING"/>
    <property type="match status" value="1"/>
</dbReference>
<dbReference type="AlphaFoldDB" id="A0A182C843"/>
<name>A0A182C843_9BACT</name>
<dbReference type="SUPFAM" id="SSF52242">
    <property type="entry name" value="Cobalamin (vitamin B12)-binding domain"/>
    <property type="match status" value="1"/>
</dbReference>
<dbReference type="STRING" id="1453497.AT15_03750"/>
<keyword evidence="3" id="KW-1185">Reference proteome</keyword>
<dbReference type="InterPro" id="IPR036724">
    <property type="entry name" value="Cobalamin-bd_sf"/>
</dbReference>